<dbReference type="Proteomes" id="UP000226357">
    <property type="component" value="Unassembled WGS sequence"/>
</dbReference>
<feature type="transmembrane region" description="Helical" evidence="6">
    <location>
        <begin position="90"/>
        <end position="114"/>
    </location>
</feature>
<evidence type="ECO:0000256" key="1">
    <source>
        <dbReference type="ARBA" id="ARBA00004651"/>
    </source>
</evidence>
<dbReference type="PANTHER" id="PTHR36115">
    <property type="entry name" value="PROLINE-RICH ANTIGEN HOMOLOG-RELATED"/>
    <property type="match status" value="1"/>
</dbReference>
<dbReference type="GO" id="GO:0005886">
    <property type="term" value="C:plasma membrane"/>
    <property type="evidence" value="ECO:0007669"/>
    <property type="project" value="UniProtKB-SubCell"/>
</dbReference>
<feature type="domain" description="RDD" evidence="7">
    <location>
        <begin position="6"/>
        <end position="127"/>
    </location>
</feature>
<evidence type="ECO:0000256" key="4">
    <source>
        <dbReference type="ARBA" id="ARBA00022989"/>
    </source>
</evidence>
<keyword evidence="5 6" id="KW-0472">Membrane</keyword>
<keyword evidence="3 6" id="KW-0812">Transmembrane</keyword>
<dbReference type="RefSeq" id="WP_000273278.1">
    <property type="nucleotide sequence ID" value="NZ_NUYJ01000034.1"/>
</dbReference>
<evidence type="ECO:0000256" key="6">
    <source>
        <dbReference type="SAM" id="Phobius"/>
    </source>
</evidence>
<comment type="subcellular location">
    <subcellularLocation>
        <location evidence="1">Cell membrane</location>
        <topology evidence="1">Multi-pass membrane protein</topology>
    </subcellularLocation>
</comment>
<evidence type="ECO:0000313" key="9">
    <source>
        <dbReference type="Proteomes" id="UP000226357"/>
    </source>
</evidence>
<proteinExistence type="predicted"/>
<sequence length="135" mass="15255">MYEREPAGFWRRFVAGIVDGLLFSPIYAIFLILKVSESNIETITNSLQFLYFLIVPVIWSGFTVGKKVLGAQIIRIDGKKVTLWTTFKRHVLAGIVYVLTLGIGFIVSAFMVGLREDKRSIHDFIAGTQVIEVEE</sequence>
<evidence type="ECO:0000313" key="8">
    <source>
        <dbReference type="EMBL" id="PFR98748.1"/>
    </source>
</evidence>
<gene>
    <name evidence="8" type="ORF">COK38_18305</name>
</gene>
<evidence type="ECO:0000256" key="2">
    <source>
        <dbReference type="ARBA" id="ARBA00022475"/>
    </source>
</evidence>
<protein>
    <submittedName>
        <fullName evidence="8">RDD family protein</fullName>
    </submittedName>
</protein>
<evidence type="ECO:0000256" key="5">
    <source>
        <dbReference type="ARBA" id="ARBA00023136"/>
    </source>
</evidence>
<evidence type="ECO:0000259" key="7">
    <source>
        <dbReference type="Pfam" id="PF06271"/>
    </source>
</evidence>
<accession>A0AA44Q875</accession>
<evidence type="ECO:0000256" key="3">
    <source>
        <dbReference type="ARBA" id="ARBA00022692"/>
    </source>
</evidence>
<keyword evidence="4 6" id="KW-1133">Transmembrane helix</keyword>
<keyword evidence="2" id="KW-1003">Cell membrane</keyword>
<comment type="caution">
    <text evidence="8">The sequence shown here is derived from an EMBL/GenBank/DDBJ whole genome shotgun (WGS) entry which is preliminary data.</text>
</comment>
<dbReference type="PANTHER" id="PTHR36115:SF9">
    <property type="entry name" value="LMO1584 PROTEIN"/>
    <property type="match status" value="1"/>
</dbReference>
<name>A0AA44Q875_BACCE</name>
<dbReference type="AlphaFoldDB" id="A0AA44Q875"/>
<organism evidence="8 9">
    <name type="scientific">Bacillus cereus</name>
    <dbReference type="NCBI Taxonomy" id="1396"/>
    <lineage>
        <taxon>Bacteria</taxon>
        <taxon>Bacillati</taxon>
        <taxon>Bacillota</taxon>
        <taxon>Bacilli</taxon>
        <taxon>Bacillales</taxon>
        <taxon>Bacillaceae</taxon>
        <taxon>Bacillus</taxon>
        <taxon>Bacillus cereus group</taxon>
    </lineage>
</organism>
<reference evidence="8 9" key="1">
    <citation type="submission" date="2017-09" db="EMBL/GenBank/DDBJ databases">
        <title>Large-scale bioinformatics analysis of Bacillus genomes uncovers conserved roles of natural products in bacterial physiology.</title>
        <authorList>
            <consortium name="Agbiome Team Llc"/>
            <person name="Bleich R.M."/>
            <person name="Grubbs K.J."/>
            <person name="Santa Maria K.C."/>
            <person name="Allen S.E."/>
            <person name="Farag S."/>
            <person name="Shank E.A."/>
            <person name="Bowers A."/>
        </authorList>
    </citation>
    <scope>NUCLEOTIDE SEQUENCE [LARGE SCALE GENOMIC DNA]</scope>
    <source>
        <strain evidence="8 9">AFS067272</strain>
    </source>
</reference>
<dbReference type="InterPro" id="IPR051791">
    <property type="entry name" value="Pra-immunoreactive"/>
</dbReference>
<dbReference type="InterPro" id="IPR010432">
    <property type="entry name" value="RDD"/>
</dbReference>
<dbReference type="EMBL" id="NVBO01000189">
    <property type="protein sequence ID" value="PFR98748.1"/>
    <property type="molecule type" value="Genomic_DNA"/>
</dbReference>
<dbReference type="Pfam" id="PF06271">
    <property type="entry name" value="RDD"/>
    <property type="match status" value="1"/>
</dbReference>
<feature type="transmembrane region" description="Helical" evidence="6">
    <location>
        <begin position="12"/>
        <end position="33"/>
    </location>
</feature>
<feature type="transmembrane region" description="Helical" evidence="6">
    <location>
        <begin position="49"/>
        <end position="69"/>
    </location>
</feature>